<dbReference type="GO" id="GO:0008270">
    <property type="term" value="F:zinc ion binding"/>
    <property type="evidence" value="ECO:0007669"/>
    <property type="project" value="UniProtKB-KW"/>
</dbReference>
<feature type="region of interest" description="Disordered" evidence="5">
    <location>
        <begin position="380"/>
        <end position="453"/>
    </location>
</feature>
<feature type="compositionally biased region" description="Basic and acidic residues" evidence="5">
    <location>
        <begin position="327"/>
        <end position="337"/>
    </location>
</feature>
<evidence type="ECO:0000313" key="7">
    <source>
        <dbReference type="EMBL" id="KAJ6646741.1"/>
    </source>
</evidence>
<feature type="compositionally biased region" description="Polar residues" evidence="5">
    <location>
        <begin position="273"/>
        <end position="287"/>
    </location>
</feature>
<evidence type="ECO:0000256" key="2">
    <source>
        <dbReference type="ARBA" id="ARBA00022771"/>
    </source>
</evidence>
<dbReference type="InterPro" id="IPR001965">
    <property type="entry name" value="Znf_PHD"/>
</dbReference>
<feature type="compositionally biased region" description="Low complexity" evidence="5">
    <location>
        <begin position="408"/>
        <end position="434"/>
    </location>
</feature>
<protein>
    <submittedName>
        <fullName evidence="7">Histone acetyltransferase KAT6A</fullName>
    </submittedName>
</protein>
<dbReference type="InterPro" id="IPR011011">
    <property type="entry name" value="Znf_FYVE_PHD"/>
</dbReference>
<feature type="compositionally biased region" description="Polar residues" evidence="5">
    <location>
        <begin position="299"/>
        <end position="326"/>
    </location>
</feature>
<keyword evidence="2 4" id="KW-0863">Zinc-finger</keyword>
<keyword evidence="1" id="KW-0479">Metal-binding</keyword>
<dbReference type="PROSITE" id="PS01359">
    <property type="entry name" value="ZF_PHD_1"/>
    <property type="match status" value="1"/>
</dbReference>
<evidence type="ECO:0000256" key="1">
    <source>
        <dbReference type="ARBA" id="ARBA00022723"/>
    </source>
</evidence>
<evidence type="ECO:0000256" key="5">
    <source>
        <dbReference type="SAM" id="MobiDB-lite"/>
    </source>
</evidence>
<dbReference type="InterPro" id="IPR019787">
    <property type="entry name" value="Znf_PHD-finger"/>
</dbReference>
<feature type="compositionally biased region" description="Polar residues" evidence="5">
    <location>
        <begin position="352"/>
        <end position="365"/>
    </location>
</feature>
<reference evidence="7" key="1">
    <citation type="submission" date="2022-07" db="EMBL/GenBank/DDBJ databases">
        <authorList>
            <person name="Trinca V."/>
            <person name="Uliana J.V.C."/>
            <person name="Torres T.T."/>
            <person name="Ward R.J."/>
            <person name="Monesi N."/>
        </authorList>
    </citation>
    <scope>NUCLEOTIDE SEQUENCE</scope>
    <source>
        <strain evidence="7">HSMRA1968</strain>
        <tissue evidence="7">Whole embryos</tissue>
    </source>
</reference>
<feature type="region of interest" description="Disordered" evidence="5">
    <location>
        <begin position="756"/>
        <end position="779"/>
    </location>
</feature>
<sequence length="779" mass="85728">MFELNWNPAHRPSTKPDFRVQSPIPRVEANVQSCAECLGTALKGPLGNPEPLSSCNGCGMSLHSTCANNAAKTSDAVPLTTLVKKGSKWFCEQCKSTCESCQRNDAGVCVLGCCTCEKNFHLSCLDPVPEKKPKCPWRCRHCLEHHDIVQPNVSQTDGSATTSRKKVSKMREKLVERKKRISMGASRIVASQSIVNSPIPSTSTLPDATVITPSKTNSPQVPVSQVTPVTTQPTIKKASTVRRRVVPKEKRKEIVNTDEFEDTATPAKPGKKINSQNQPTTLLNQKKQTNPVIDIVYSNDNNPNQSSTFKASLNVEQDKAPQQQLGKSDRMSKEKQKFFRHSAFNSERIVKTSPTSAKSQPPINTTKVARNLKNQLETDACSSNVSAKQKHLSDTSSSCSSSDDDDTSSSGSCSSSSSDNDSDTSTSSQSSSSDNENETNDNESNNWSKNVVGSKSDDATQKLFAATTSADVNGTWGFAAEAKKNFDIFQKNTVQPERVFGNFDGIDKESLVKIDKTKVPDSVKDRPTDGKSSGQLKGLFDSLSHVFSTSDYTRSRQGAPPNYKLGVRRKKQINSLDGPPKVVLKETRSTFRDYKEQRLQEQSKTNNKTEFNSFLNVSNNKLNTCSISVSNNTEAKEQFAKKYFTPTNNANTLPLSTPEKNTNDLSSPTSSPSKIPRRIVPLSLPLERRNLRYHSSSEDEVPYLKTRLTPSNLVKNAINSQSQDARQKSSQLKETTDQKLFGAISKKSSMDFASFRDSNTKTSCAPPPYNNNQSMGDFN</sequence>
<dbReference type="AlphaFoldDB" id="A0A9Q0NC28"/>
<keyword evidence="3" id="KW-0862">Zinc</keyword>
<dbReference type="EMBL" id="WJQU01000001">
    <property type="protein sequence ID" value="KAJ6646741.1"/>
    <property type="molecule type" value="Genomic_DNA"/>
</dbReference>
<feature type="region of interest" description="Disordered" evidence="5">
    <location>
        <begin position="646"/>
        <end position="679"/>
    </location>
</feature>
<dbReference type="InterPro" id="IPR019786">
    <property type="entry name" value="Zinc_finger_PHD-type_CS"/>
</dbReference>
<feature type="region of interest" description="Disordered" evidence="5">
    <location>
        <begin position="299"/>
        <end position="365"/>
    </location>
</feature>
<dbReference type="PROSITE" id="PS50016">
    <property type="entry name" value="ZF_PHD_2"/>
    <property type="match status" value="1"/>
</dbReference>
<feature type="region of interest" description="Disordered" evidence="5">
    <location>
        <begin position="213"/>
        <end position="240"/>
    </location>
</feature>
<evidence type="ECO:0000256" key="4">
    <source>
        <dbReference type="PROSITE-ProRule" id="PRU00146"/>
    </source>
</evidence>
<gene>
    <name evidence="7" type="primary">Kat6a</name>
    <name evidence="7" type="ORF">Bhyg_01955</name>
</gene>
<dbReference type="SMART" id="SM00249">
    <property type="entry name" value="PHD"/>
    <property type="match status" value="2"/>
</dbReference>
<evidence type="ECO:0000259" key="6">
    <source>
        <dbReference type="PROSITE" id="PS50016"/>
    </source>
</evidence>
<dbReference type="Proteomes" id="UP001151699">
    <property type="component" value="Chromosome A"/>
</dbReference>
<dbReference type="OrthoDB" id="787137at2759"/>
<evidence type="ECO:0000256" key="3">
    <source>
        <dbReference type="ARBA" id="ARBA00022833"/>
    </source>
</evidence>
<proteinExistence type="predicted"/>
<feature type="compositionally biased region" description="Low complexity" evidence="5">
    <location>
        <begin position="218"/>
        <end position="234"/>
    </location>
</feature>
<feature type="region of interest" description="Disordered" evidence="5">
    <location>
        <begin position="262"/>
        <end position="287"/>
    </location>
</feature>
<dbReference type="Gene3D" id="3.30.40.10">
    <property type="entry name" value="Zinc/RING finger domain, C3HC4 (zinc finger)"/>
    <property type="match status" value="2"/>
</dbReference>
<comment type="caution">
    <text evidence="7">The sequence shown here is derived from an EMBL/GenBank/DDBJ whole genome shotgun (WGS) entry which is preliminary data.</text>
</comment>
<evidence type="ECO:0000313" key="8">
    <source>
        <dbReference type="Proteomes" id="UP001151699"/>
    </source>
</evidence>
<dbReference type="SUPFAM" id="SSF57903">
    <property type="entry name" value="FYVE/PHD zinc finger"/>
    <property type="match status" value="1"/>
</dbReference>
<feature type="domain" description="PHD-type" evidence="6">
    <location>
        <begin position="88"/>
        <end position="145"/>
    </location>
</feature>
<accession>A0A9Q0NC28</accession>
<organism evidence="7 8">
    <name type="scientific">Pseudolycoriella hygida</name>
    <dbReference type="NCBI Taxonomy" id="35572"/>
    <lineage>
        <taxon>Eukaryota</taxon>
        <taxon>Metazoa</taxon>
        <taxon>Ecdysozoa</taxon>
        <taxon>Arthropoda</taxon>
        <taxon>Hexapoda</taxon>
        <taxon>Insecta</taxon>
        <taxon>Pterygota</taxon>
        <taxon>Neoptera</taxon>
        <taxon>Endopterygota</taxon>
        <taxon>Diptera</taxon>
        <taxon>Nematocera</taxon>
        <taxon>Sciaroidea</taxon>
        <taxon>Sciaridae</taxon>
        <taxon>Pseudolycoriella</taxon>
    </lineage>
</organism>
<feature type="compositionally biased region" description="Polar residues" evidence="5">
    <location>
        <begin position="770"/>
        <end position="779"/>
    </location>
</feature>
<name>A0A9Q0NC28_9DIPT</name>
<dbReference type="InterPro" id="IPR013083">
    <property type="entry name" value="Znf_RING/FYVE/PHD"/>
</dbReference>
<keyword evidence="8" id="KW-1185">Reference proteome</keyword>
<feature type="compositionally biased region" description="Polar residues" evidence="5">
    <location>
        <begin position="646"/>
        <end position="673"/>
    </location>
</feature>